<dbReference type="SUPFAM" id="SSF46689">
    <property type="entry name" value="Homeodomain-like"/>
    <property type="match status" value="1"/>
</dbReference>
<dbReference type="PROSITE" id="PS50090">
    <property type="entry name" value="MYB_LIKE"/>
    <property type="match status" value="1"/>
</dbReference>
<evidence type="ECO:0000313" key="4">
    <source>
        <dbReference type="Proteomes" id="UP001642409"/>
    </source>
</evidence>
<organism evidence="3 4">
    <name type="scientific">Hexamita inflata</name>
    <dbReference type="NCBI Taxonomy" id="28002"/>
    <lineage>
        <taxon>Eukaryota</taxon>
        <taxon>Metamonada</taxon>
        <taxon>Diplomonadida</taxon>
        <taxon>Hexamitidae</taxon>
        <taxon>Hexamitinae</taxon>
        <taxon>Hexamita</taxon>
    </lineage>
</organism>
<dbReference type="EMBL" id="CAXDID020000026">
    <property type="protein sequence ID" value="CAL5990839.1"/>
    <property type="molecule type" value="Genomic_DNA"/>
</dbReference>
<dbReference type="Pfam" id="PF00249">
    <property type="entry name" value="Myb_DNA-binding"/>
    <property type="match status" value="1"/>
</dbReference>
<name>A0ABP1HDT0_9EUKA</name>
<gene>
    <name evidence="3" type="ORF">HINF_LOCUS11671</name>
</gene>
<dbReference type="SMART" id="SM00717">
    <property type="entry name" value="SANT"/>
    <property type="match status" value="1"/>
</dbReference>
<dbReference type="InterPro" id="IPR017930">
    <property type="entry name" value="Myb_dom"/>
</dbReference>
<protein>
    <submittedName>
        <fullName evidence="3">Uncharacterized protein</fullName>
    </submittedName>
</protein>
<accession>A0ABP1HDT0</accession>
<evidence type="ECO:0000259" key="2">
    <source>
        <dbReference type="PROSITE" id="PS51294"/>
    </source>
</evidence>
<reference evidence="3 4" key="1">
    <citation type="submission" date="2024-07" db="EMBL/GenBank/DDBJ databases">
        <authorList>
            <person name="Akdeniz Z."/>
        </authorList>
    </citation>
    <scope>NUCLEOTIDE SEQUENCE [LARGE SCALE GENOMIC DNA]</scope>
</reference>
<proteinExistence type="predicted"/>
<evidence type="ECO:0000259" key="1">
    <source>
        <dbReference type="PROSITE" id="PS50090"/>
    </source>
</evidence>
<feature type="domain" description="HTH myb-type" evidence="2">
    <location>
        <begin position="111"/>
        <end position="158"/>
    </location>
</feature>
<dbReference type="InterPro" id="IPR001005">
    <property type="entry name" value="SANT/Myb"/>
</dbReference>
<sequence>MIQEVQQYKIVGVVIQEVIVFRLNLCLNANKSCSNSLFQMLPTSLEFFTFRYPKQFRPVCASFPLSSIFIKSEIEFVQIHIFVLFRYSVIYTVSRDHRNSFHLRMPRQIFRWSKEEHALFTQLVKEHGLEFKKIATLIPNRSYNQVRSHFYNHVNDSADSFQEEAPVQNQTAVLTPPNLSKAEAPELTDFMSFFIDFEVFE</sequence>
<evidence type="ECO:0000313" key="3">
    <source>
        <dbReference type="EMBL" id="CAL5990839.1"/>
    </source>
</evidence>
<dbReference type="InterPro" id="IPR009057">
    <property type="entry name" value="Homeodomain-like_sf"/>
</dbReference>
<dbReference type="Gene3D" id="1.10.10.60">
    <property type="entry name" value="Homeodomain-like"/>
    <property type="match status" value="1"/>
</dbReference>
<dbReference type="CDD" id="cd00167">
    <property type="entry name" value="SANT"/>
    <property type="match status" value="1"/>
</dbReference>
<keyword evidence="4" id="KW-1185">Reference proteome</keyword>
<feature type="domain" description="Myb-like" evidence="1">
    <location>
        <begin position="111"/>
        <end position="154"/>
    </location>
</feature>
<comment type="caution">
    <text evidence="3">The sequence shown here is derived from an EMBL/GenBank/DDBJ whole genome shotgun (WGS) entry which is preliminary data.</text>
</comment>
<dbReference type="Proteomes" id="UP001642409">
    <property type="component" value="Unassembled WGS sequence"/>
</dbReference>
<dbReference type="PROSITE" id="PS51294">
    <property type="entry name" value="HTH_MYB"/>
    <property type="match status" value="1"/>
</dbReference>